<evidence type="ECO:0000313" key="1">
    <source>
        <dbReference type="EMBL" id="EHC17955.1"/>
    </source>
</evidence>
<dbReference type="EMBL" id="AGIZ01000003">
    <property type="protein sequence ID" value="EHC17955.1"/>
    <property type="molecule type" value="Genomic_DNA"/>
</dbReference>
<accession>G6FQ70</accession>
<comment type="caution">
    <text evidence="1">The sequence shown here is derived from an EMBL/GenBank/DDBJ whole genome shotgun (WGS) entry which is preliminary data.</text>
</comment>
<protein>
    <submittedName>
        <fullName evidence="1">Uncharacterized protein</fullName>
    </submittedName>
</protein>
<reference evidence="1 2" key="1">
    <citation type="submission" date="2011-09" db="EMBL/GenBank/DDBJ databases">
        <title>The draft genome of Fischerella sp. JSC-11.</title>
        <authorList>
            <consortium name="US DOE Joint Genome Institute (JGI-PGF)"/>
            <person name="Lucas S."/>
            <person name="Han J."/>
            <person name="Lapidus A."/>
            <person name="Cheng J.-F."/>
            <person name="Goodwin L."/>
            <person name="Pitluck S."/>
            <person name="Peters L."/>
            <person name="Land M.L."/>
            <person name="Hauser L."/>
            <person name="Sarkisova S."/>
            <person name="Bryant D.A."/>
            <person name="Brown I."/>
            <person name="Woyke T.J."/>
        </authorList>
    </citation>
    <scope>NUCLEOTIDE SEQUENCE [LARGE SCALE GENOMIC DNA]</scope>
    <source>
        <strain evidence="1 2">JSC-11</strain>
    </source>
</reference>
<proteinExistence type="predicted"/>
<dbReference type="AlphaFoldDB" id="G6FQ70"/>
<keyword evidence="2" id="KW-1185">Reference proteome</keyword>
<evidence type="ECO:0000313" key="2">
    <source>
        <dbReference type="Proteomes" id="UP000004344"/>
    </source>
</evidence>
<sequence>MSVQQILAVKKKTSSEYKALGKFIKSHFAVESKDIPFYIPQDLRLILLSQTTASNKLIHALASKYGINDLCGLLNCDRPLRASPTYNRAWNVVLTSCKREYTKPVVVEMLKQFADSKRH</sequence>
<dbReference type="Proteomes" id="UP000004344">
    <property type="component" value="Unassembled WGS sequence"/>
</dbReference>
<organism evidence="1 2">
    <name type="scientific">Fischerella thermalis JSC-11</name>
    <dbReference type="NCBI Taxonomy" id="741277"/>
    <lineage>
        <taxon>Bacteria</taxon>
        <taxon>Bacillati</taxon>
        <taxon>Cyanobacteriota</taxon>
        <taxon>Cyanophyceae</taxon>
        <taxon>Nostocales</taxon>
        <taxon>Hapalosiphonaceae</taxon>
        <taxon>Fischerella</taxon>
    </lineage>
</organism>
<gene>
    <name evidence="1" type="ORF">FJSC11DRAFT_1017</name>
</gene>
<name>G6FQ70_9CYAN</name>